<accession>A0A8X7MJT3</accession>
<dbReference type="PANTHER" id="PTHR46564:SF1">
    <property type="entry name" value="TRANSPOSASE"/>
    <property type="match status" value="1"/>
</dbReference>
<gene>
    <name evidence="2" type="ORF">A4X06_0g8735</name>
</gene>
<reference evidence="2" key="1">
    <citation type="submission" date="2016-04" db="EMBL/GenBank/DDBJ databases">
        <authorList>
            <person name="Nguyen H.D."/>
            <person name="Samba Siva P."/>
            <person name="Cullis J."/>
            <person name="Levesque C.A."/>
            <person name="Hambleton S."/>
        </authorList>
    </citation>
    <scope>NUCLEOTIDE SEQUENCE</scope>
    <source>
        <strain evidence="2">DAOMC 236426</strain>
    </source>
</reference>
<organism evidence="2 3">
    <name type="scientific">Tilletia controversa</name>
    <name type="common">dwarf bunt fungus</name>
    <dbReference type="NCBI Taxonomy" id="13291"/>
    <lineage>
        <taxon>Eukaryota</taxon>
        <taxon>Fungi</taxon>
        <taxon>Dikarya</taxon>
        <taxon>Basidiomycota</taxon>
        <taxon>Ustilaginomycotina</taxon>
        <taxon>Exobasidiomycetes</taxon>
        <taxon>Tilletiales</taxon>
        <taxon>Tilletiaceae</taxon>
        <taxon>Tilletia</taxon>
    </lineage>
</organism>
<dbReference type="InterPro" id="IPR009057">
    <property type="entry name" value="Homeodomain-like_sf"/>
</dbReference>
<feature type="domain" description="Tc1-like transposase DDE" evidence="1">
    <location>
        <begin position="151"/>
        <end position="261"/>
    </location>
</feature>
<dbReference type="PANTHER" id="PTHR46564">
    <property type="entry name" value="TRANSPOSASE"/>
    <property type="match status" value="1"/>
</dbReference>
<evidence type="ECO:0000313" key="3">
    <source>
        <dbReference type="Proteomes" id="UP000077684"/>
    </source>
</evidence>
<dbReference type="SUPFAM" id="SSF46689">
    <property type="entry name" value="Homeodomain-like"/>
    <property type="match status" value="1"/>
</dbReference>
<dbReference type="AlphaFoldDB" id="A0A8X7MJT3"/>
<evidence type="ECO:0000259" key="1">
    <source>
        <dbReference type="Pfam" id="PF13358"/>
    </source>
</evidence>
<keyword evidence="3" id="KW-1185">Reference proteome</keyword>
<dbReference type="Proteomes" id="UP000077684">
    <property type="component" value="Unassembled WGS sequence"/>
</dbReference>
<reference evidence="2" key="2">
    <citation type="journal article" date="2019" name="IMA Fungus">
        <title>Genome sequencing and comparison of five Tilletia species to identify candidate genes for the detection of regulated species infecting wheat.</title>
        <authorList>
            <person name="Nguyen H.D.T."/>
            <person name="Sultana T."/>
            <person name="Kesanakurti P."/>
            <person name="Hambleton S."/>
        </authorList>
    </citation>
    <scope>NUCLEOTIDE SEQUENCE</scope>
    <source>
        <strain evidence="2">DAOMC 236426</strain>
    </source>
</reference>
<name>A0A8X7MJT3_9BASI</name>
<dbReference type="Gene3D" id="3.30.420.10">
    <property type="entry name" value="Ribonuclease H-like superfamily/Ribonuclease H"/>
    <property type="match status" value="1"/>
</dbReference>
<comment type="caution">
    <text evidence="2">The sequence shown here is derived from an EMBL/GenBank/DDBJ whole genome shotgun (WGS) entry which is preliminary data.</text>
</comment>
<evidence type="ECO:0000313" key="2">
    <source>
        <dbReference type="EMBL" id="KAE8238502.1"/>
    </source>
</evidence>
<dbReference type="InterPro" id="IPR036397">
    <property type="entry name" value="RNaseH_sf"/>
</dbReference>
<dbReference type="GO" id="GO:0003676">
    <property type="term" value="F:nucleic acid binding"/>
    <property type="evidence" value="ECO:0007669"/>
    <property type="project" value="InterPro"/>
</dbReference>
<sequence length="287" mass="33133">MPREPGQAKPRVEPALKHHITELDDTGKFDLDDLLNGKYSRSTHFRYKAEKKRSNGALVKPGKSTGRKSKASLADKEWILQLIRHRPNIQLRELQLLLSKFVGVDIDETTIGRWLTSLNVTRKKLSPRARKRDPLRRTAYRLTMAQFRPEQLVFADETHSNQRTAWRSHGYAKRNERAVVYQDLERGVKYTLLPGMTLDGVIAPFIVPGPVTQDIFDYWVEKFLLPEMNPWPQRNSVLVIDNCSVHKSDHVQELIRAKGESSTFSRLLVSVIRPCLQAHKLLLSFNY</sequence>
<dbReference type="InterPro" id="IPR038717">
    <property type="entry name" value="Tc1-like_DDE_dom"/>
</dbReference>
<proteinExistence type="predicted"/>
<dbReference type="EMBL" id="LWDE02002065">
    <property type="protein sequence ID" value="KAE8238502.1"/>
    <property type="molecule type" value="Genomic_DNA"/>
</dbReference>
<dbReference type="Pfam" id="PF13358">
    <property type="entry name" value="DDE_3"/>
    <property type="match status" value="1"/>
</dbReference>
<protein>
    <recommendedName>
        <fullName evidence="1">Tc1-like transposase DDE domain-containing protein</fullName>
    </recommendedName>
</protein>